<dbReference type="PRINTS" id="PR00463">
    <property type="entry name" value="EP450I"/>
</dbReference>
<keyword evidence="3 4" id="KW-0408">Iron</keyword>
<sequence length="459" mass="49672">MSWELVILIASIIPAVALWTLTKTKSTRLPDGVKPLSALPGPPALPLVGNLTQLLGYKRPQTHIVWTKVKMPGQTFVVVADPTLLPAVLGRPGLPKSRVYELGFFLATKTFHDTMFSIRHTSNPMWKATRKTLAQAFTSEAIRGFTNPLRKLYRQIFPRSYLAQEFSSRLDSLHSLWHKIMMDVQARGEVMGDDTSLWGCLSRVTDVKTGKPLSGDLLQAEVAGIILGGLDTTAQTCAFTLALLAAHPEKADILAAELDRAELLVTPQRPEPRGMIFSDLASLTYLDGVLKESLRMFPVAATGLSRCTDEDCVLGGYHIPAGTEIQASSNYPAALISTSASDSANKKSTGGQVDRGERHPNAQTFIPFSSGPRDCLGQRLAMMEAATIVGTLLGRFTVELADRMDGYGAWVHPSRSRPPPLRDRAPLQPALLAAPDAEAAGAQAAAPTQRQRLAAAPKH</sequence>
<dbReference type="PRINTS" id="PR00385">
    <property type="entry name" value="P450"/>
</dbReference>
<dbReference type="InterPro" id="IPR017972">
    <property type="entry name" value="Cyt_P450_CS"/>
</dbReference>
<dbReference type="Pfam" id="PF00067">
    <property type="entry name" value="p450"/>
    <property type="match status" value="2"/>
</dbReference>
<dbReference type="GO" id="GO:0020037">
    <property type="term" value="F:heme binding"/>
    <property type="evidence" value="ECO:0007669"/>
    <property type="project" value="InterPro"/>
</dbReference>
<feature type="signal peptide" evidence="6">
    <location>
        <begin position="1"/>
        <end position="17"/>
    </location>
</feature>
<dbReference type="SUPFAM" id="SSF48264">
    <property type="entry name" value="Cytochrome P450"/>
    <property type="match status" value="1"/>
</dbReference>
<comment type="similarity">
    <text evidence="2 4">Belongs to the cytochrome P450 family.</text>
</comment>
<dbReference type="AlphaFoldDB" id="A0AAV1IJ25"/>
<evidence type="ECO:0000313" key="7">
    <source>
        <dbReference type="EMBL" id="CAK0786682.1"/>
    </source>
</evidence>
<feature type="compositionally biased region" description="Polar residues" evidence="5">
    <location>
        <begin position="339"/>
        <end position="351"/>
    </location>
</feature>
<accession>A0AAV1IJ25</accession>
<proteinExistence type="inferred from homology"/>
<dbReference type="InterPro" id="IPR050121">
    <property type="entry name" value="Cytochrome_P450_monoxygenase"/>
</dbReference>
<dbReference type="PANTHER" id="PTHR24305">
    <property type="entry name" value="CYTOCHROME P450"/>
    <property type="match status" value="1"/>
</dbReference>
<keyword evidence="8" id="KW-1185">Reference proteome</keyword>
<keyword evidence="4" id="KW-0503">Monooxygenase</keyword>
<keyword evidence="3 4" id="KW-0349">Heme</keyword>
<evidence type="ECO:0000256" key="2">
    <source>
        <dbReference type="ARBA" id="ARBA00010617"/>
    </source>
</evidence>
<dbReference type="InterPro" id="IPR002401">
    <property type="entry name" value="Cyt_P450_E_grp-I"/>
</dbReference>
<reference evidence="7 8" key="1">
    <citation type="submission" date="2023-10" db="EMBL/GenBank/DDBJ databases">
        <authorList>
            <person name="Maclean D."/>
            <person name="Macfadyen A."/>
        </authorList>
    </citation>
    <scope>NUCLEOTIDE SEQUENCE [LARGE SCALE GENOMIC DNA]</scope>
</reference>
<comment type="cofactor">
    <cofactor evidence="1 3">
        <name>heme</name>
        <dbReference type="ChEBI" id="CHEBI:30413"/>
    </cofactor>
</comment>
<dbReference type="EMBL" id="CAUYUE010000015">
    <property type="protein sequence ID" value="CAK0786682.1"/>
    <property type="molecule type" value="Genomic_DNA"/>
</dbReference>
<dbReference type="Gene3D" id="1.10.630.10">
    <property type="entry name" value="Cytochrome P450"/>
    <property type="match status" value="2"/>
</dbReference>
<dbReference type="PANTHER" id="PTHR24305:SF166">
    <property type="entry name" value="CYTOCHROME P450 12A4, MITOCHONDRIAL-RELATED"/>
    <property type="match status" value="1"/>
</dbReference>
<evidence type="ECO:0000256" key="6">
    <source>
        <dbReference type="SAM" id="SignalP"/>
    </source>
</evidence>
<organism evidence="7 8">
    <name type="scientific">Coccomyxa viridis</name>
    <dbReference type="NCBI Taxonomy" id="1274662"/>
    <lineage>
        <taxon>Eukaryota</taxon>
        <taxon>Viridiplantae</taxon>
        <taxon>Chlorophyta</taxon>
        <taxon>core chlorophytes</taxon>
        <taxon>Trebouxiophyceae</taxon>
        <taxon>Trebouxiophyceae incertae sedis</taxon>
        <taxon>Coccomyxaceae</taxon>
        <taxon>Coccomyxa</taxon>
    </lineage>
</organism>
<dbReference type="PROSITE" id="PS00086">
    <property type="entry name" value="CYTOCHROME_P450"/>
    <property type="match status" value="1"/>
</dbReference>
<evidence type="ECO:0000313" key="8">
    <source>
        <dbReference type="Proteomes" id="UP001314263"/>
    </source>
</evidence>
<evidence type="ECO:0000256" key="3">
    <source>
        <dbReference type="PIRSR" id="PIRSR602401-1"/>
    </source>
</evidence>
<comment type="caution">
    <text evidence="7">The sequence shown here is derived from an EMBL/GenBank/DDBJ whole genome shotgun (WGS) entry which is preliminary data.</text>
</comment>
<feature type="region of interest" description="Disordered" evidence="5">
    <location>
        <begin position="339"/>
        <end position="368"/>
    </location>
</feature>
<keyword evidence="3 4" id="KW-0479">Metal-binding</keyword>
<dbReference type="CDD" id="cd00302">
    <property type="entry name" value="cytochrome_P450"/>
    <property type="match status" value="1"/>
</dbReference>
<keyword evidence="6" id="KW-0732">Signal</keyword>
<dbReference type="GO" id="GO:0016705">
    <property type="term" value="F:oxidoreductase activity, acting on paired donors, with incorporation or reduction of molecular oxygen"/>
    <property type="evidence" value="ECO:0007669"/>
    <property type="project" value="InterPro"/>
</dbReference>
<dbReference type="GO" id="GO:0005506">
    <property type="term" value="F:iron ion binding"/>
    <property type="evidence" value="ECO:0007669"/>
    <property type="project" value="InterPro"/>
</dbReference>
<feature type="compositionally biased region" description="Low complexity" evidence="5">
    <location>
        <begin position="426"/>
        <end position="459"/>
    </location>
</feature>
<evidence type="ECO:0000256" key="1">
    <source>
        <dbReference type="ARBA" id="ARBA00001971"/>
    </source>
</evidence>
<protein>
    <recommendedName>
        <fullName evidence="9">Cytochrome P450</fullName>
    </recommendedName>
</protein>
<evidence type="ECO:0000256" key="4">
    <source>
        <dbReference type="RuleBase" id="RU000461"/>
    </source>
</evidence>
<name>A0AAV1IJ25_9CHLO</name>
<gene>
    <name evidence="7" type="ORF">CVIRNUC_009896</name>
</gene>
<feature type="region of interest" description="Disordered" evidence="5">
    <location>
        <begin position="412"/>
        <end position="459"/>
    </location>
</feature>
<evidence type="ECO:0008006" key="9">
    <source>
        <dbReference type="Google" id="ProtNLM"/>
    </source>
</evidence>
<dbReference type="Proteomes" id="UP001314263">
    <property type="component" value="Unassembled WGS sequence"/>
</dbReference>
<dbReference type="InterPro" id="IPR001128">
    <property type="entry name" value="Cyt_P450"/>
</dbReference>
<feature type="binding site" description="axial binding residue" evidence="3">
    <location>
        <position position="375"/>
    </location>
    <ligand>
        <name>heme</name>
        <dbReference type="ChEBI" id="CHEBI:30413"/>
    </ligand>
    <ligandPart>
        <name>Fe</name>
        <dbReference type="ChEBI" id="CHEBI:18248"/>
    </ligandPart>
</feature>
<keyword evidence="4" id="KW-0560">Oxidoreductase</keyword>
<dbReference type="GO" id="GO:0004497">
    <property type="term" value="F:monooxygenase activity"/>
    <property type="evidence" value="ECO:0007669"/>
    <property type="project" value="UniProtKB-KW"/>
</dbReference>
<feature type="chain" id="PRO_5043404549" description="Cytochrome P450" evidence="6">
    <location>
        <begin position="18"/>
        <end position="459"/>
    </location>
</feature>
<evidence type="ECO:0000256" key="5">
    <source>
        <dbReference type="SAM" id="MobiDB-lite"/>
    </source>
</evidence>
<dbReference type="InterPro" id="IPR036396">
    <property type="entry name" value="Cyt_P450_sf"/>
</dbReference>